<dbReference type="GO" id="GO:0043139">
    <property type="term" value="F:5'-3' DNA helicase activity"/>
    <property type="evidence" value="ECO:0007669"/>
    <property type="project" value="UniProtKB-EC"/>
</dbReference>
<evidence type="ECO:0000313" key="7">
    <source>
        <dbReference type="EMBL" id="SDX65618.1"/>
    </source>
</evidence>
<evidence type="ECO:0000256" key="5">
    <source>
        <dbReference type="SAM" id="MobiDB-lite"/>
    </source>
</evidence>
<dbReference type="GO" id="GO:0043138">
    <property type="term" value="F:3'-5' DNA helicase activity"/>
    <property type="evidence" value="ECO:0007669"/>
    <property type="project" value="UniProtKB-EC"/>
</dbReference>
<accession>A0A1H3DHK8</accession>
<proteinExistence type="inferred from homology"/>
<dbReference type="EMBL" id="FNPB01000001">
    <property type="protein sequence ID" value="SDX65618.1"/>
    <property type="molecule type" value="Genomic_DNA"/>
</dbReference>
<name>A0A1H3DHK8_9EURY</name>
<evidence type="ECO:0000259" key="6">
    <source>
        <dbReference type="Pfam" id="PF01935"/>
    </source>
</evidence>
<evidence type="ECO:0000256" key="4">
    <source>
        <dbReference type="ARBA" id="ARBA00048988"/>
    </source>
</evidence>
<evidence type="ECO:0000313" key="8">
    <source>
        <dbReference type="Proteomes" id="UP000199170"/>
    </source>
</evidence>
<comment type="similarity">
    <text evidence="1">Belongs to the HerA family.</text>
</comment>
<evidence type="ECO:0000256" key="2">
    <source>
        <dbReference type="ARBA" id="ARBA00034617"/>
    </source>
</evidence>
<reference evidence="8" key="1">
    <citation type="submission" date="2016-10" db="EMBL/GenBank/DDBJ databases">
        <authorList>
            <person name="Varghese N."/>
            <person name="Submissions S."/>
        </authorList>
    </citation>
    <scope>NUCLEOTIDE SEQUENCE [LARGE SCALE GENOMIC DNA]</scope>
    <source>
        <strain evidence="8">CGMCC 1.10118</strain>
    </source>
</reference>
<dbReference type="Proteomes" id="UP000199170">
    <property type="component" value="Unassembled WGS sequence"/>
</dbReference>
<dbReference type="SUPFAM" id="SSF52540">
    <property type="entry name" value="P-loop containing nucleoside triphosphate hydrolases"/>
    <property type="match status" value="1"/>
</dbReference>
<keyword evidence="8" id="KW-1185">Reference proteome</keyword>
<comment type="catalytic activity">
    <reaction evidence="4">
        <text>ATP + H2O = ADP + phosphate + H(+)</text>
        <dbReference type="Rhea" id="RHEA:13065"/>
        <dbReference type="ChEBI" id="CHEBI:15377"/>
        <dbReference type="ChEBI" id="CHEBI:15378"/>
        <dbReference type="ChEBI" id="CHEBI:30616"/>
        <dbReference type="ChEBI" id="CHEBI:43474"/>
        <dbReference type="ChEBI" id="CHEBI:456216"/>
        <dbReference type="EC" id="5.6.2.4"/>
    </reaction>
</comment>
<dbReference type="Gene3D" id="3.40.50.300">
    <property type="entry name" value="P-loop containing nucleotide triphosphate hydrolases"/>
    <property type="match status" value="2"/>
</dbReference>
<dbReference type="PANTHER" id="PTHR42957:SF1">
    <property type="entry name" value="HELICASE MJ1565-RELATED"/>
    <property type="match status" value="1"/>
</dbReference>
<dbReference type="RefSeq" id="WP_089764900.1">
    <property type="nucleotide sequence ID" value="NZ_FNPB01000001.1"/>
</dbReference>
<feature type="domain" description="Helicase HerA central" evidence="6">
    <location>
        <begin position="150"/>
        <end position="368"/>
    </location>
</feature>
<dbReference type="InterPro" id="IPR002789">
    <property type="entry name" value="HerA_central"/>
</dbReference>
<dbReference type="STRING" id="660517.SAMN04487946_101568"/>
<evidence type="ECO:0000256" key="3">
    <source>
        <dbReference type="ARBA" id="ARBA00048954"/>
    </source>
</evidence>
<dbReference type="OrthoDB" id="107033at2157"/>
<dbReference type="InterPro" id="IPR027417">
    <property type="entry name" value="P-loop_NTPase"/>
</dbReference>
<dbReference type="PANTHER" id="PTHR42957">
    <property type="entry name" value="HELICASE MJ1565-RELATED"/>
    <property type="match status" value="1"/>
</dbReference>
<feature type="compositionally biased region" description="Basic and acidic residues" evidence="5">
    <location>
        <begin position="502"/>
        <end position="513"/>
    </location>
</feature>
<gene>
    <name evidence="7" type="ORF">SAMN04487946_101568</name>
</gene>
<feature type="region of interest" description="Disordered" evidence="5">
    <location>
        <begin position="502"/>
        <end position="546"/>
    </location>
</feature>
<dbReference type="InterPro" id="IPR008571">
    <property type="entry name" value="HerA-like"/>
</dbReference>
<dbReference type="AlphaFoldDB" id="A0A1H3DHK8"/>
<comment type="catalytic activity">
    <reaction evidence="3">
        <text>ATP + H2O = ADP + phosphate + H(+)</text>
        <dbReference type="Rhea" id="RHEA:13065"/>
        <dbReference type="ChEBI" id="CHEBI:15377"/>
        <dbReference type="ChEBI" id="CHEBI:15378"/>
        <dbReference type="ChEBI" id="CHEBI:30616"/>
        <dbReference type="ChEBI" id="CHEBI:43474"/>
        <dbReference type="ChEBI" id="CHEBI:456216"/>
        <dbReference type="EC" id="5.6.2.3"/>
    </reaction>
</comment>
<dbReference type="Pfam" id="PF01935">
    <property type="entry name" value="DUF87"/>
    <property type="match status" value="1"/>
</dbReference>
<comment type="catalytic activity">
    <reaction evidence="2">
        <text>Couples ATP hydrolysis with the unwinding of duplex DNA by translocating in the 3'-5' direction.</text>
        <dbReference type="EC" id="5.6.2.4"/>
    </reaction>
</comment>
<organism evidence="7 8">
    <name type="scientific">Halobellus clavatus</name>
    <dbReference type="NCBI Taxonomy" id="660517"/>
    <lineage>
        <taxon>Archaea</taxon>
        <taxon>Methanobacteriati</taxon>
        <taxon>Methanobacteriota</taxon>
        <taxon>Stenosarchaea group</taxon>
        <taxon>Halobacteria</taxon>
        <taxon>Halobacteriales</taxon>
        <taxon>Haloferacaceae</taxon>
        <taxon>Halobellus</taxon>
    </lineage>
</organism>
<sequence length="546" mass="60975">MVVGIVSEPGEGSNEFVIVTPDDTEIKTGEFVYYTSDVEVRNDDGEIEEQEKKIFARVTGREQQRGFPDQFMADPGVSPNAVARKLGISTDGVDLYNITATVIGYYDEQLNDFTNPRIVPEPGTEISLASDSDLEDYLTEAEPEEGSAFIGDLIHRPPERTKIHLPIDAFTSTHLSVLASTGSGKSYTASVLVEEMMQPDSRAAILVLDPHGEYGSLDDMEEEELSDKFRGDDGYSPEVQIKRPDDIQIRISELSLGDLFSIIDDPSDPQEQVLAEAWNQLQSEEDDYISINNIQDKVEEVGEEKDLESSARALDWRIDKALDRDLFDHSNHLSLPELLEPGQCTVLQLDTMDLRDQQMLVSVLFRKINQERVAHEKDRESELEFPVFGLLEEGHRFAPADGDARSLPVLSTILSEGRKFGVGIGIISQRPSKIDDDVLSQCKTQIIMQIQNPLDQDAVKKGVEDVGEDLLSELPGLTPGQAIIAGDSVNTPFLTRIRERHTEHEAESLEATKRWQQNWKEQQRGPEGVAEPEDEEGAENRDQPLD</sequence>
<evidence type="ECO:0000256" key="1">
    <source>
        <dbReference type="ARBA" id="ARBA00007816"/>
    </source>
</evidence>
<protein>
    <recommendedName>
        <fullName evidence="6">Helicase HerA central domain-containing protein</fullName>
    </recommendedName>
</protein>